<feature type="transmembrane region" description="Helical" evidence="7">
    <location>
        <begin position="622"/>
        <end position="644"/>
    </location>
</feature>
<evidence type="ECO:0000313" key="9">
    <source>
        <dbReference type="EMBL" id="HIV73775.1"/>
    </source>
</evidence>
<dbReference type="Gene3D" id="1.20.1640.10">
    <property type="entry name" value="Multidrug efflux transporter AcrB transmembrane domain"/>
    <property type="match status" value="2"/>
</dbReference>
<feature type="transmembrane region" description="Helical" evidence="7">
    <location>
        <begin position="706"/>
        <end position="724"/>
    </location>
</feature>
<feature type="transmembrane region" description="Helical" evidence="7">
    <location>
        <begin position="586"/>
        <end position="610"/>
    </location>
</feature>
<sequence length="736" mass="81645">MNSKIRSLVEFIVNKKTRWATIFVWILLIGIFSFIWPQVNEEETTDNQLLPEDAMSVVANEIDNEEFSDGAGVPLLLVWHREDSLTEEDFKEIQAFYKTLEESPVDEQNFIPPFHEAPVEALKGSTSEDEKALITPVFFKEAASTDQLQTALDALEEKMKSQFGDELFGELDGSELHVRFSGPVGIQTDAVSLFSNADITLLISTVILVFALLIVLYRSPILAIVPLVAVGIAYGVISPLLGFFAQKEWIEVDGQAISIMTVLLFGAGTDYCLFLISRYRDELRKEADKYVALRRALTGTGGAIMMSSMTTVVGLLSLALAYYASYDRFAVPFSLAIFIMGIAALTLLPAILALLGRFAFIPFIPRPEEMIQELEQKKGKKIRRPKPSHRFGKKLGNLVTSKPWTIILLSLLILGSLAAFVPKMQFTYGLLNSFPEDMPSREGFTLIADHYPPGEIAPVNIIVDTEGEDVSLQEKLEAHPLVEKVEDAVEGTNKDSLKKWQVTLSIDPYATEAVNSIPELQEIAFNALEEANVTNVEENVWIGGETATLYDTEEITSRDQAVIIPVLLLVIAILLVVYLKSIVAMVYLLVTVLLSYLSALGLGWIVLHYLFGVSEIQGLIPLYAFVFLVVLGEDYNIFLVSSIWRKRKEMPLKKAIAESVGETGSVISSAGLILARTFSVLAILPLQVLVHFGTITAIGILLDTFIVRPLLVPAITTVLGRFAFWPGKMWKMHEDE</sequence>
<feature type="transmembrane region" description="Helical" evidence="7">
    <location>
        <begin position="199"/>
        <end position="217"/>
    </location>
</feature>
<dbReference type="PANTHER" id="PTHR33406:SF6">
    <property type="entry name" value="MEMBRANE PROTEIN YDGH-RELATED"/>
    <property type="match status" value="1"/>
</dbReference>
<feature type="transmembrane region" description="Helical" evidence="7">
    <location>
        <begin position="403"/>
        <end position="421"/>
    </location>
</feature>
<feature type="transmembrane region" description="Helical" evidence="7">
    <location>
        <begin position="561"/>
        <end position="579"/>
    </location>
</feature>
<feature type="domain" description="SSD" evidence="8">
    <location>
        <begin position="589"/>
        <end position="717"/>
    </location>
</feature>
<protein>
    <submittedName>
        <fullName evidence="9">MMPL family transporter</fullName>
    </submittedName>
</protein>
<dbReference type="EMBL" id="DXHX01000024">
    <property type="protein sequence ID" value="HIV73775.1"/>
    <property type="molecule type" value="Genomic_DNA"/>
</dbReference>
<proteinExistence type="inferred from homology"/>
<evidence type="ECO:0000259" key="8">
    <source>
        <dbReference type="PROSITE" id="PS50156"/>
    </source>
</evidence>
<reference evidence="9" key="2">
    <citation type="submission" date="2021-04" db="EMBL/GenBank/DDBJ databases">
        <authorList>
            <person name="Gilroy R."/>
        </authorList>
    </citation>
    <scope>NUCLEOTIDE SEQUENCE</scope>
    <source>
        <strain evidence="9">CHK169-2315</strain>
    </source>
</reference>
<comment type="similarity">
    <text evidence="2">Belongs to the resistance-nodulation-cell division (RND) (TC 2.A.6) family. MmpL subfamily.</text>
</comment>
<dbReference type="InterPro" id="IPR004869">
    <property type="entry name" value="MMPL_dom"/>
</dbReference>
<evidence type="ECO:0000256" key="1">
    <source>
        <dbReference type="ARBA" id="ARBA00004651"/>
    </source>
</evidence>
<dbReference type="Pfam" id="PF03176">
    <property type="entry name" value="MMPL"/>
    <property type="match status" value="2"/>
</dbReference>
<keyword evidence="4 7" id="KW-0812">Transmembrane</keyword>
<feature type="transmembrane region" description="Helical" evidence="7">
    <location>
        <begin position="297"/>
        <end position="323"/>
    </location>
</feature>
<dbReference type="InterPro" id="IPR050545">
    <property type="entry name" value="Mycobact_MmpL"/>
</dbReference>
<comment type="subcellular location">
    <subcellularLocation>
        <location evidence="1">Cell membrane</location>
        <topology evidence="1">Multi-pass membrane protein</topology>
    </subcellularLocation>
</comment>
<feature type="transmembrane region" description="Helical" evidence="7">
    <location>
        <begin position="335"/>
        <end position="360"/>
    </location>
</feature>
<gene>
    <name evidence="9" type="ORF">H9895_01690</name>
</gene>
<comment type="caution">
    <text evidence="9">The sequence shown here is derived from an EMBL/GenBank/DDBJ whole genome shotgun (WGS) entry which is preliminary data.</text>
</comment>
<organism evidence="9 10">
    <name type="scientific">Candidatus Pseudogracilibacillus intestinigallinarum</name>
    <dbReference type="NCBI Taxonomy" id="2838742"/>
    <lineage>
        <taxon>Bacteria</taxon>
        <taxon>Bacillati</taxon>
        <taxon>Bacillota</taxon>
        <taxon>Bacilli</taxon>
        <taxon>Bacillales</taxon>
        <taxon>Bacillaceae</taxon>
        <taxon>Pseudogracilibacillus</taxon>
    </lineage>
</organism>
<evidence type="ECO:0000256" key="4">
    <source>
        <dbReference type="ARBA" id="ARBA00022692"/>
    </source>
</evidence>
<evidence type="ECO:0000256" key="3">
    <source>
        <dbReference type="ARBA" id="ARBA00022475"/>
    </source>
</evidence>
<dbReference type="PROSITE" id="PS50156">
    <property type="entry name" value="SSD"/>
    <property type="match status" value="2"/>
</dbReference>
<dbReference type="InterPro" id="IPR000731">
    <property type="entry name" value="SSD"/>
</dbReference>
<dbReference type="SUPFAM" id="SSF82866">
    <property type="entry name" value="Multidrug efflux transporter AcrB transmembrane domain"/>
    <property type="match status" value="2"/>
</dbReference>
<feature type="domain" description="SSD" evidence="8">
    <location>
        <begin position="224"/>
        <end position="354"/>
    </location>
</feature>
<dbReference type="PANTHER" id="PTHR33406">
    <property type="entry name" value="MEMBRANE PROTEIN MJ1562-RELATED"/>
    <property type="match status" value="1"/>
</dbReference>
<accession>A0A9D1PL58</accession>
<dbReference type="AlphaFoldDB" id="A0A9D1PL58"/>
<reference evidence="9" key="1">
    <citation type="journal article" date="2021" name="PeerJ">
        <title>Extensive microbial diversity within the chicken gut microbiome revealed by metagenomics and culture.</title>
        <authorList>
            <person name="Gilroy R."/>
            <person name="Ravi A."/>
            <person name="Getino M."/>
            <person name="Pursley I."/>
            <person name="Horton D.L."/>
            <person name="Alikhan N.F."/>
            <person name="Baker D."/>
            <person name="Gharbi K."/>
            <person name="Hall N."/>
            <person name="Watson M."/>
            <person name="Adriaenssens E.M."/>
            <person name="Foster-Nyarko E."/>
            <person name="Jarju S."/>
            <person name="Secka A."/>
            <person name="Antonio M."/>
            <person name="Oren A."/>
            <person name="Chaudhuri R.R."/>
            <person name="La Ragione R."/>
            <person name="Hildebrand F."/>
            <person name="Pallen M.J."/>
        </authorList>
    </citation>
    <scope>NUCLEOTIDE SEQUENCE</scope>
    <source>
        <strain evidence="9">CHK169-2315</strain>
    </source>
</reference>
<feature type="transmembrane region" description="Helical" evidence="7">
    <location>
        <begin position="678"/>
        <end position="700"/>
    </location>
</feature>
<feature type="transmembrane region" description="Helical" evidence="7">
    <location>
        <begin position="256"/>
        <end position="276"/>
    </location>
</feature>
<dbReference type="GO" id="GO:0005886">
    <property type="term" value="C:plasma membrane"/>
    <property type="evidence" value="ECO:0007669"/>
    <property type="project" value="UniProtKB-SubCell"/>
</dbReference>
<evidence type="ECO:0000313" key="10">
    <source>
        <dbReference type="Proteomes" id="UP000823937"/>
    </source>
</evidence>
<feature type="transmembrane region" description="Helical" evidence="7">
    <location>
        <begin position="20"/>
        <end position="39"/>
    </location>
</feature>
<dbReference type="Proteomes" id="UP000823937">
    <property type="component" value="Unassembled WGS sequence"/>
</dbReference>
<evidence type="ECO:0000256" key="5">
    <source>
        <dbReference type="ARBA" id="ARBA00022989"/>
    </source>
</evidence>
<keyword evidence="6 7" id="KW-0472">Membrane</keyword>
<keyword evidence="3" id="KW-1003">Cell membrane</keyword>
<evidence type="ECO:0000256" key="2">
    <source>
        <dbReference type="ARBA" id="ARBA00010157"/>
    </source>
</evidence>
<evidence type="ECO:0000256" key="6">
    <source>
        <dbReference type="ARBA" id="ARBA00023136"/>
    </source>
</evidence>
<evidence type="ECO:0000256" key="7">
    <source>
        <dbReference type="SAM" id="Phobius"/>
    </source>
</evidence>
<name>A0A9D1PL58_9BACI</name>
<keyword evidence="5 7" id="KW-1133">Transmembrane helix</keyword>
<feature type="transmembrane region" description="Helical" evidence="7">
    <location>
        <begin position="224"/>
        <end position="244"/>
    </location>
</feature>